<evidence type="ECO:0000313" key="3">
    <source>
        <dbReference type="Proteomes" id="UP000283975"/>
    </source>
</evidence>
<comment type="caution">
    <text evidence="2">The sequence shown here is derived from an EMBL/GenBank/DDBJ whole genome shotgun (WGS) entry which is preliminary data.</text>
</comment>
<feature type="domain" description="HTH cro/C1-type" evidence="1">
    <location>
        <begin position="10"/>
        <end position="66"/>
    </location>
</feature>
<evidence type="ECO:0000259" key="1">
    <source>
        <dbReference type="Pfam" id="PF13443"/>
    </source>
</evidence>
<reference evidence="2 3" key="1">
    <citation type="submission" date="2018-08" db="EMBL/GenBank/DDBJ databases">
        <title>A genome reference for cultivated species of the human gut microbiota.</title>
        <authorList>
            <person name="Zou Y."/>
            <person name="Xue W."/>
            <person name="Luo G."/>
        </authorList>
    </citation>
    <scope>NUCLEOTIDE SEQUENCE [LARGE SCALE GENOMIC DNA]</scope>
    <source>
        <strain evidence="2 3">AM35-14</strain>
    </source>
</reference>
<organism evidence="2 3">
    <name type="scientific">Enterocloster bolteae</name>
    <dbReference type="NCBI Taxonomy" id="208479"/>
    <lineage>
        <taxon>Bacteria</taxon>
        <taxon>Bacillati</taxon>
        <taxon>Bacillota</taxon>
        <taxon>Clostridia</taxon>
        <taxon>Lachnospirales</taxon>
        <taxon>Lachnospiraceae</taxon>
        <taxon>Enterocloster</taxon>
    </lineage>
</organism>
<proteinExistence type="predicted"/>
<dbReference type="Pfam" id="PF13443">
    <property type="entry name" value="HTH_26"/>
    <property type="match status" value="1"/>
</dbReference>
<name>A0A414AP55_9FIRM</name>
<gene>
    <name evidence="2" type="ORF">DW839_23340</name>
</gene>
<sequence length="77" mass="9031">MIKYKIDILEELKKKGYSTYIIRKNKYLSETALTNIRAGKPLPITALESVCIMLRKQPSDIIEVEATDEEKIKYFYE</sequence>
<dbReference type="Proteomes" id="UP000283975">
    <property type="component" value="Unassembled WGS sequence"/>
</dbReference>
<dbReference type="RefSeq" id="WP_002565333.1">
    <property type="nucleotide sequence ID" value="NZ_JAUUNS010000185.1"/>
</dbReference>
<dbReference type="AlphaFoldDB" id="A0A414AP55"/>
<dbReference type="InterPro" id="IPR001387">
    <property type="entry name" value="Cro/C1-type_HTH"/>
</dbReference>
<evidence type="ECO:0000313" key="2">
    <source>
        <dbReference type="EMBL" id="RHC51798.1"/>
    </source>
</evidence>
<dbReference type="EMBL" id="QSHZ01000031">
    <property type="protein sequence ID" value="RHC51798.1"/>
    <property type="molecule type" value="Genomic_DNA"/>
</dbReference>
<accession>A0A414AP55</accession>
<protein>
    <submittedName>
        <fullName evidence="2">XRE family transcriptional regulator</fullName>
    </submittedName>
</protein>